<name>A0A926VJ14_9CYAN</name>
<evidence type="ECO:0000313" key="9">
    <source>
        <dbReference type="Proteomes" id="UP000641646"/>
    </source>
</evidence>
<evidence type="ECO:0000256" key="5">
    <source>
        <dbReference type="ARBA" id="ARBA00022801"/>
    </source>
</evidence>
<organism evidence="8 9">
    <name type="scientific">Aerosakkonema funiforme FACHB-1375</name>
    <dbReference type="NCBI Taxonomy" id="2949571"/>
    <lineage>
        <taxon>Bacteria</taxon>
        <taxon>Bacillati</taxon>
        <taxon>Cyanobacteriota</taxon>
        <taxon>Cyanophyceae</taxon>
        <taxon>Oscillatoriophycideae</taxon>
        <taxon>Aerosakkonematales</taxon>
        <taxon>Aerosakkonemataceae</taxon>
        <taxon>Aerosakkonema</taxon>
    </lineage>
</organism>
<sequence>MKKRKLLEKVLSGSKNIQFNEMVTLIEAFGFRLSRINGSHHIFSHPEIPEIVNIQNKKGKITPYQVRQFLLLIEQYNLQLEDETE</sequence>
<dbReference type="RefSeq" id="WP_190471780.1">
    <property type="nucleotide sequence ID" value="NZ_JACJPW010000094.1"/>
</dbReference>
<dbReference type="InterPro" id="IPR012933">
    <property type="entry name" value="HicA_mRNA_interferase"/>
</dbReference>
<keyword evidence="6" id="KW-0694">RNA-binding</keyword>
<comment type="similarity">
    <text evidence="1">Belongs to the HicA mRNA interferase family.</text>
</comment>
<reference evidence="8" key="2">
    <citation type="submission" date="2020-08" db="EMBL/GenBank/DDBJ databases">
        <authorList>
            <person name="Chen M."/>
            <person name="Teng W."/>
            <person name="Zhao L."/>
            <person name="Hu C."/>
            <person name="Zhou Y."/>
            <person name="Han B."/>
            <person name="Song L."/>
            <person name="Shu W."/>
        </authorList>
    </citation>
    <scope>NUCLEOTIDE SEQUENCE</scope>
    <source>
        <strain evidence="8">FACHB-1375</strain>
    </source>
</reference>
<keyword evidence="3" id="KW-0540">Nuclease</keyword>
<comment type="caution">
    <text evidence="8">The sequence shown here is derived from an EMBL/GenBank/DDBJ whole genome shotgun (WGS) entry which is preliminary data.</text>
</comment>
<evidence type="ECO:0000256" key="2">
    <source>
        <dbReference type="ARBA" id="ARBA00022649"/>
    </source>
</evidence>
<evidence type="ECO:0000256" key="7">
    <source>
        <dbReference type="ARBA" id="ARBA00023016"/>
    </source>
</evidence>
<evidence type="ECO:0000256" key="1">
    <source>
        <dbReference type="ARBA" id="ARBA00006620"/>
    </source>
</evidence>
<dbReference type="EMBL" id="JACJPW010000094">
    <property type="protein sequence ID" value="MBD2184757.1"/>
    <property type="molecule type" value="Genomic_DNA"/>
</dbReference>
<accession>A0A926VJ14</accession>
<keyword evidence="4" id="KW-0255">Endonuclease</keyword>
<dbReference type="GO" id="GO:0016787">
    <property type="term" value="F:hydrolase activity"/>
    <property type="evidence" value="ECO:0007669"/>
    <property type="project" value="UniProtKB-KW"/>
</dbReference>
<dbReference type="InterPro" id="IPR038570">
    <property type="entry name" value="HicA_sf"/>
</dbReference>
<keyword evidence="7" id="KW-0346">Stress response</keyword>
<dbReference type="GO" id="GO:0004519">
    <property type="term" value="F:endonuclease activity"/>
    <property type="evidence" value="ECO:0007669"/>
    <property type="project" value="UniProtKB-KW"/>
</dbReference>
<keyword evidence="5" id="KW-0378">Hydrolase</keyword>
<evidence type="ECO:0000256" key="6">
    <source>
        <dbReference type="ARBA" id="ARBA00022884"/>
    </source>
</evidence>
<protein>
    <submittedName>
        <fullName evidence="8">Type II toxin-antitoxin system HicA family toxin</fullName>
    </submittedName>
</protein>
<proteinExistence type="inferred from homology"/>
<gene>
    <name evidence="8" type="ORF">H6G03_27420</name>
</gene>
<evidence type="ECO:0000256" key="3">
    <source>
        <dbReference type="ARBA" id="ARBA00022722"/>
    </source>
</evidence>
<reference evidence="8" key="1">
    <citation type="journal article" date="2015" name="ISME J.">
        <title>Draft Genome Sequence of Streptomyces incarnatus NRRL8089, which Produces the Nucleoside Antibiotic Sinefungin.</title>
        <authorList>
            <person name="Oshima K."/>
            <person name="Hattori M."/>
            <person name="Shimizu H."/>
            <person name="Fukuda K."/>
            <person name="Nemoto M."/>
            <person name="Inagaki K."/>
            <person name="Tamura T."/>
        </authorList>
    </citation>
    <scope>NUCLEOTIDE SEQUENCE</scope>
    <source>
        <strain evidence="8">FACHB-1375</strain>
    </source>
</reference>
<dbReference type="GO" id="GO:0003729">
    <property type="term" value="F:mRNA binding"/>
    <property type="evidence" value="ECO:0007669"/>
    <property type="project" value="InterPro"/>
</dbReference>
<keyword evidence="2" id="KW-1277">Toxin-antitoxin system</keyword>
<dbReference type="Pfam" id="PF07927">
    <property type="entry name" value="HicA_toxin"/>
    <property type="match status" value="1"/>
</dbReference>
<dbReference type="SUPFAM" id="SSF54786">
    <property type="entry name" value="YcfA/nrd intein domain"/>
    <property type="match status" value="1"/>
</dbReference>
<evidence type="ECO:0000256" key="4">
    <source>
        <dbReference type="ARBA" id="ARBA00022759"/>
    </source>
</evidence>
<dbReference type="AlphaFoldDB" id="A0A926VJ14"/>
<evidence type="ECO:0000313" key="8">
    <source>
        <dbReference type="EMBL" id="MBD2184757.1"/>
    </source>
</evidence>
<dbReference type="Proteomes" id="UP000641646">
    <property type="component" value="Unassembled WGS sequence"/>
</dbReference>
<dbReference type="Gene3D" id="3.30.920.30">
    <property type="entry name" value="Hypothetical protein"/>
    <property type="match status" value="1"/>
</dbReference>
<keyword evidence="9" id="KW-1185">Reference proteome</keyword>